<keyword evidence="5" id="KW-1185">Reference proteome</keyword>
<dbReference type="Proteomes" id="UP001326715">
    <property type="component" value="Chromosome"/>
</dbReference>
<reference evidence="3 5" key="2">
    <citation type="submission" date="2023-11" db="EMBL/GenBank/DDBJ databases">
        <title>MicrobeMod: A computational toolkit for identifying prokaryotic methylation and restriction-modification with nanopore sequencing.</title>
        <authorList>
            <person name="Crits-Christoph A."/>
            <person name="Kang S.C."/>
            <person name="Lee H."/>
            <person name="Ostrov N."/>
        </authorList>
    </citation>
    <scope>NUCLEOTIDE SEQUENCE [LARGE SCALE GENOMIC DNA]</scope>
    <source>
        <strain evidence="3 5">ATCC 23090</strain>
    </source>
</reference>
<evidence type="ECO:0000313" key="4">
    <source>
        <dbReference type="Proteomes" id="UP000183788"/>
    </source>
</evidence>
<accession>A0A1K1SSN0</accession>
<dbReference type="Proteomes" id="UP000183788">
    <property type="component" value="Unassembled WGS sequence"/>
</dbReference>
<evidence type="ECO:0000313" key="2">
    <source>
        <dbReference type="EMBL" id="SFW87321.1"/>
    </source>
</evidence>
<dbReference type="OrthoDB" id="633506at2"/>
<dbReference type="EMBL" id="FPIZ01000032">
    <property type="protein sequence ID" value="SFW87321.1"/>
    <property type="molecule type" value="Genomic_DNA"/>
</dbReference>
<name>A0A1K1SSN0_9BACT</name>
<gene>
    <name evidence="2" type="ORF">SAMN05661012_06048</name>
    <name evidence="3" type="ORF">SR876_28910</name>
</gene>
<dbReference type="AlphaFoldDB" id="A0A1K1SSN0"/>
<dbReference type="Gene3D" id="2.60.40.10">
    <property type="entry name" value="Immunoglobulins"/>
    <property type="match status" value="1"/>
</dbReference>
<dbReference type="RefSeq" id="WP_072365625.1">
    <property type="nucleotide sequence ID" value="NZ_CP139972.1"/>
</dbReference>
<dbReference type="EMBL" id="CP140154">
    <property type="protein sequence ID" value="WQG88955.1"/>
    <property type="molecule type" value="Genomic_DNA"/>
</dbReference>
<evidence type="ECO:0000313" key="5">
    <source>
        <dbReference type="Proteomes" id="UP001326715"/>
    </source>
</evidence>
<dbReference type="InterPro" id="IPR013783">
    <property type="entry name" value="Ig-like_fold"/>
</dbReference>
<reference evidence="2 4" key="1">
    <citation type="submission" date="2016-11" db="EMBL/GenBank/DDBJ databases">
        <authorList>
            <person name="Jaros S."/>
            <person name="Januszkiewicz K."/>
            <person name="Wedrychowicz H."/>
        </authorList>
    </citation>
    <scope>NUCLEOTIDE SEQUENCE [LARGE SCALE GENOMIC DNA]</scope>
    <source>
        <strain evidence="2 4">DSM 784</strain>
    </source>
</reference>
<keyword evidence="1" id="KW-0732">Signal</keyword>
<evidence type="ECO:0000256" key="1">
    <source>
        <dbReference type="SAM" id="SignalP"/>
    </source>
</evidence>
<feature type="chain" id="PRO_5012091787" evidence="1">
    <location>
        <begin position="19"/>
        <end position="362"/>
    </location>
</feature>
<protein>
    <submittedName>
        <fullName evidence="2">Uncharacterized protein</fullName>
    </submittedName>
</protein>
<sequence>MRHIPLIALMMLSLKTMAQVSMTVQLPPTGVMQKAQLWNILLVSASSSQTVVHLELRITDAQNNQPILTGVSRAITLNKGAKQIQAGDVTPVTYEYLSSAADRSANGLLTAGSYIACYSLIQSTGDASNVVAENCLPFNVEPVAPPLLNTPADLSIVEGNLPQFSWLPPAPLSIFSDLNYDVTIVELRRGQSPAEAIQQNIPVYRSAHNKTQFLNYPVSAEALDTSKKYAWTVIANNGNQFAAQTDIWTFKIKGVVPEATISTQGAYIQLKKGLDVAQFSSNGTLQIGYNNDAGDTTVKYEIVALDNKNAIVKSGTLSLIRGQNLLQVTLDAGSMTSGQRYLFHLLNGRNEYWNAKFVYNKK</sequence>
<dbReference type="STRING" id="1004.SAMN05661012_06048"/>
<proteinExistence type="predicted"/>
<feature type="signal peptide" evidence="1">
    <location>
        <begin position="1"/>
        <end position="18"/>
    </location>
</feature>
<organism evidence="2 4">
    <name type="scientific">Chitinophaga sancti</name>
    <dbReference type="NCBI Taxonomy" id="1004"/>
    <lineage>
        <taxon>Bacteria</taxon>
        <taxon>Pseudomonadati</taxon>
        <taxon>Bacteroidota</taxon>
        <taxon>Chitinophagia</taxon>
        <taxon>Chitinophagales</taxon>
        <taxon>Chitinophagaceae</taxon>
        <taxon>Chitinophaga</taxon>
    </lineage>
</organism>
<evidence type="ECO:0000313" key="3">
    <source>
        <dbReference type="EMBL" id="WQG88955.1"/>
    </source>
</evidence>